<keyword evidence="3" id="KW-1185">Reference proteome</keyword>
<keyword evidence="1" id="KW-1133">Transmembrane helix</keyword>
<dbReference type="EMBL" id="CP007739">
    <property type="protein sequence ID" value="AIE61091.1"/>
    <property type="molecule type" value="Genomic_DNA"/>
</dbReference>
<evidence type="ECO:0000313" key="2">
    <source>
        <dbReference type="EMBL" id="AIE61091.1"/>
    </source>
</evidence>
<keyword evidence="1" id="KW-0472">Membrane</keyword>
<protein>
    <recommendedName>
        <fullName evidence="4">Diaminopimelate epimerase</fullName>
    </recommendedName>
</protein>
<feature type="transmembrane region" description="Helical" evidence="1">
    <location>
        <begin position="112"/>
        <end position="132"/>
    </location>
</feature>
<sequence>MEIKNMRETVVTFSVLAVTIASFALTIGLIIIVAIMHGLLHNKSDFQITLGSLLFFIVCFLIGIIVHEIMHIIGFRYAGKVPWNKIVWGIDWKKGVAYAQSKNVIKVKEMRIALMLPFFITGAIPFLLGIIFNVMFLSVLGAFLIGGCAGDFAYYIKLRKFPDEALVKDHPVKPQFFVYE</sequence>
<dbReference type="Proteomes" id="UP000027602">
    <property type="component" value="Chromosome"/>
</dbReference>
<gene>
    <name evidence="2" type="ORF">BMMGA3_13505</name>
</gene>
<dbReference type="HOGENOM" id="CLU_117652_1_0_9"/>
<evidence type="ECO:0008006" key="4">
    <source>
        <dbReference type="Google" id="ProtNLM"/>
    </source>
</evidence>
<organism evidence="2 3">
    <name type="scientific">Bacillus methanolicus (strain MGA3 / ATCC 53907)</name>
    <dbReference type="NCBI Taxonomy" id="796606"/>
    <lineage>
        <taxon>Bacteria</taxon>
        <taxon>Bacillati</taxon>
        <taxon>Bacillota</taxon>
        <taxon>Bacilli</taxon>
        <taxon>Bacillales</taxon>
        <taxon>Bacillaceae</taxon>
        <taxon>Bacillus</taxon>
    </lineage>
</organism>
<keyword evidence="1" id="KW-0812">Transmembrane</keyword>
<proteinExistence type="predicted"/>
<feature type="transmembrane region" description="Helical" evidence="1">
    <location>
        <begin position="46"/>
        <end position="66"/>
    </location>
</feature>
<dbReference type="AlphaFoldDB" id="I3ECB5"/>
<dbReference type="RefSeq" id="WP_003347300.1">
    <property type="nucleotide sequence ID" value="NZ_ADWW01000001.1"/>
</dbReference>
<dbReference type="STRING" id="796606.BMMGA3_13505"/>
<accession>I3ECB5</accession>
<evidence type="ECO:0000256" key="1">
    <source>
        <dbReference type="SAM" id="Phobius"/>
    </source>
</evidence>
<dbReference type="OrthoDB" id="9789112at2"/>
<evidence type="ECO:0000313" key="3">
    <source>
        <dbReference type="Proteomes" id="UP000027602"/>
    </source>
</evidence>
<feature type="transmembrane region" description="Helical" evidence="1">
    <location>
        <begin position="12"/>
        <end position="40"/>
    </location>
</feature>
<dbReference type="Pfam" id="PF11667">
    <property type="entry name" value="DUF3267"/>
    <property type="match status" value="1"/>
</dbReference>
<dbReference type="InterPro" id="IPR021683">
    <property type="entry name" value="DUF3267"/>
</dbReference>
<dbReference type="KEGG" id="bmet:BMMGA3_13505"/>
<feature type="transmembrane region" description="Helical" evidence="1">
    <location>
        <begin position="138"/>
        <end position="156"/>
    </location>
</feature>
<name>I3ECB5_BACMM</name>
<dbReference type="eggNOG" id="ENOG5031SK9">
    <property type="taxonomic scope" value="Bacteria"/>
</dbReference>
<reference evidence="2 3" key="1">
    <citation type="journal article" date="2015" name="BMC Genomics">
        <title>Transcriptome analysis of thermophilic methylotrophic Bacillus methanolicus MGA3 using RNA-sequencing provides detailed insights into its previously uncharted transcriptional landscape.</title>
        <authorList>
            <person name="Irla M."/>
            <person name="Neshat A."/>
            <person name="Brautaset T."/>
            <person name="Ruckert C."/>
            <person name="Kalinowski J."/>
            <person name="Wendisch V.F."/>
        </authorList>
    </citation>
    <scope>NUCLEOTIDE SEQUENCE [LARGE SCALE GENOMIC DNA]</scope>
    <source>
        <strain evidence="3">MGA3 / ATCC 53907</strain>
    </source>
</reference>